<dbReference type="Proteomes" id="UP001221898">
    <property type="component" value="Unassembled WGS sequence"/>
</dbReference>
<feature type="region of interest" description="Disordered" evidence="1">
    <location>
        <begin position="127"/>
        <end position="149"/>
    </location>
</feature>
<feature type="compositionally biased region" description="Polar residues" evidence="1">
    <location>
        <begin position="10"/>
        <end position="20"/>
    </location>
</feature>
<organism evidence="2 3">
    <name type="scientific">Aldrovandia affinis</name>
    <dbReference type="NCBI Taxonomy" id="143900"/>
    <lineage>
        <taxon>Eukaryota</taxon>
        <taxon>Metazoa</taxon>
        <taxon>Chordata</taxon>
        <taxon>Craniata</taxon>
        <taxon>Vertebrata</taxon>
        <taxon>Euteleostomi</taxon>
        <taxon>Actinopterygii</taxon>
        <taxon>Neopterygii</taxon>
        <taxon>Teleostei</taxon>
        <taxon>Notacanthiformes</taxon>
        <taxon>Halosauridae</taxon>
        <taxon>Aldrovandia</taxon>
    </lineage>
</organism>
<reference evidence="2" key="1">
    <citation type="journal article" date="2023" name="Science">
        <title>Genome structures resolve the early diversification of teleost fishes.</title>
        <authorList>
            <person name="Parey E."/>
            <person name="Louis A."/>
            <person name="Montfort J."/>
            <person name="Bouchez O."/>
            <person name="Roques C."/>
            <person name="Iampietro C."/>
            <person name="Lluch J."/>
            <person name="Castinel A."/>
            <person name="Donnadieu C."/>
            <person name="Desvignes T."/>
            <person name="Floi Bucao C."/>
            <person name="Jouanno E."/>
            <person name="Wen M."/>
            <person name="Mejri S."/>
            <person name="Dirks R."/>
            <person name="Jansen H."/>
            <person name="Henkel C."/>
            <person name="Chen W.J."/>
            <person name="Zahm M."/>
            <person name="Cabau C."/>
            <person name="Klopp C."/>
            <person name="Thompson A.W."/>
            <person name="Robinson-Rechavi M."/>
            <person name="Braasch I."/>
            <person name="Lecointre G."/>
            <person name="Bobe J."/>
            <person name="Postlethwait J.H."/>
            <person name="Berthelot C."/>
            <person name="Roest Crollius H."/>
            <person name="Guiguen Y."/>
        </authorList>
    </citation>
    <scope>NUCLEOTIDE SEQUENCE</scope>
    <source>
        <strain evidence="2">NC1722</strain>
    </source>
</reference>
<gene>
    <name evidence="2" type="ORF">AAFF_G00262230</name>
</gene>
<feature type="compositionally biased region" description="Polar residues" evidence="1">
    <location>
        <begin position="140"/>
        <end position="149"/>
    </location>
</feature>
<feature type="region of interest" description="Disordered" evidence="1">
    <location>
        <begin position="1"/>
        <end position="32"/>
    </location>
</feature>
<name>A0AAD7SSX0_9TELE</name>
<evidence type="ECO:0000313" key="3">
    <source>
        <dbReference type="Proteomes" id="UP001221898"/>
    </source>
</evidence>
<comment type="caution">
    <text evidence="2">The sequence shown here is derived from an EMBL/GenBank/DDBJ whole genome shotgun (WGS) entry which is preliminary data.</text>
</comment>
<keyword evidence="3" id="KW-1185">Reference proteome</keyword>
<evidence type="ECO:0000256" key="1">
    <source>
        <dbReference type="SAM" id="MobiDB-lite"/>
    </source>
</evidence>
<sequence>MNGAPDNKSVHVSTATQTEQQKGHPPEAPSLPPLHTPFLLVGRVCSSCPGNRPLACQLAVDVHDGHSLPLLLFVSGAPRAFCPPPATRENILFRNVTRYGLGGLRVCVFAVTSAAVPPSTEALPFPGGAEPGRRGPQMFVGTSQSVNTA</sequence>
<accession>A0AAD7SSX0</accession>
<protein>
    <submittedName>
        <fullName evidence="2">Uncharacterized protein</fullName>
    </submittedName>
</protein>
<proteinExistence type="predicted"/>
<evidence type="ECO:0000313" key="2">
    <source>
        <dbReference type="EMBL" id="KAJ8407995.1"/>
    </source>
</evidence>
<dbReference type="AlphaFoldDB" id="A0AAD7SSX0"/>
<dbReference type="EMBL" id="JAINUG010000036">
    <property type="protein sequence ID" value="KAJ8407995.1"/>
    <property type="molecule type" value="Genomic_DNA"/>
</dbReference>